<dbReference type="Gene3D" id="1.10.760.10">
    <property type="entry name" value="Cytochrome c-like domain"/>
    <property type="match status" value="2"/>
</dbReference>
<reference evidence="6" key="1">
    <citation type="submission" date="2023-06" db="EMBL/GenBank/DDBJ databases">
        <authorList>
            <person name="Jiang Y."/>
            <person name="Liu Q."/>
        </authorList>
    </citation>
    <scope>NUCLEOTIDE SEQUENCE</scope>
    <source>
        <strain evidence="6">CGMCC 1.12090</strain>
    </source>
</reference>
<evidence type="ECO:0000259" key="5">
    <source>
        <dbReference type="PROSITE" id="PS51007"/>
    </source>
</evidence>
<dbReference type="Pfam" id="PF13442">
    <property type="entry name" value="Cytochrome_CBB3"/>
    <property type="match status" value="1"/>
</dbReference>
<evidence type="ECO:0000256" key="3">
    <source>
        <dbReference type="ARBA" id="ARBA00023004"/>
    </source>
</evidence>
<evidence type="ECO:0000256" key="2">
    <source>
        <dbReference type="ARBA" id="ARBA00022723"/>
    </source>
</evidence>
<evidence type="ECO:0000256" key="1">
    <source>
        <dbReference type="ARBA" id="ARBA00022617"/>
    </source>
</evidence>
<gene>
    <name evidence="6" type="ORF">Q2T77_03280</name>
</gene>
<sequence>MTDPSLTHPGRRWLKRILLALALLVALAAAALFAGDQLAQRKMQRKIDIPARGVAFRDDAAAIERGRYLFASRGCVDCHGAQGGGKVFLDDGKGMRIAGPNISPGPGSVVAGYTPADWERSIRHGVNPLGRPLMVMPSEDYNRFTDDDLAALVAHLRHMPPASGGGPVVDLSLPVRAFYGFGLMQDAAAKIDHGRPPEPPVPEGLSLKHGAYVANMCLGCHGEKLNGGKIPGGPPDWPAAANLTPGEGTAMTRYADAAAFQQLFRSGTRPDGTPVRVMPFGSLREMSDIDVQALYLFLKSLPPSPHG</sequence>
<evidence type="ECO:0000313" key="6">
    <source>
        <dbReference type="EMBL" id="MDO1531299.1"/>
    </source>
</evidence>
<dbReference type="SUPFAM" id="SSF46626">
    <property type="entry name" value="Cytochrome c"/>
    <property type="match status" value="2"/>
</dbReference>
<accession>A0ABT8RXB2</accession>
<keyword evidence="7" id="KW-1185">Reference proteome</keyword>
<dbReference type="Pfam" id="PF00034">
    <property type="entry name" value="Cytochrom_C"/>
    <property type="match status" value="1"/>
</dbReference>
<dbReference type="EMBL" id="JAUKVY010000002">
    <property type="protein sequence ID" value="MDO1531299.1"/>
    <property type="molecule type" value="Genomic_DNA"/>
</dbReference>
<keyword evidence="1 4" id="KW-0349">Heme</keyword>
<organism evidence="6 7">
    <name type="scientific">Variovorax ginsengisoli</name>
    <dbReference type="NCBI Taxonomy" id="363844"/>
    <lineage>
        <taxon>Bacteria</taxon>
        <taxon>Pseudomonadati</taxon>
        <taxon>Pseudomonadota</taxon>
        <taxon>Betaproteobacteria</taxon>
        <taxon>Burkholderiales</taxon>
        <taxon>Comamonadaceae</taxon>
        <taxon>Variovorax</taxon>
    </lineage>
</organism>
<keyword evidence="3 4" id="KW-0408">Iron</keyword>
<name>A0ABT8RXB2_9BURK</name>
<evidence type="ECO:0000313" key="7">
    <source>
        <dbReference type="Proteomes" id="UP001169027"/>
    </source>
</evidence>
<comment type="caution">
    <text evidence="6">The sequence shown here is derived from an EMBL/GenBank/DDBJ whole genome shotgun (WGS) entry which is preliminary data.</text>
</comment>
<evidence type="ECO:0000256" key="4">
    <source>
        <dbReference type="PROSITE-ProRule" id="PRU00433"/>
    </source>
</evidence>
<proteinExistence type="predicted"/>
<dbReference type="PANTHER" id="PTHR35008">
    <property type="entry name" value="BLL4482 PROTEIN-RELATED"/>
    <property type="match status" value="1"/>
</dbReference>
<protein>
    <submittedName>
        <fullName evidence="6">Cytochrome c</fullName>
    </submittedName>
</protein>
<feature type="domain" description="Cytochrome c" evidence="5">
    <location>
        <begin position="199"/>
        <end position="302"/>
    </location>
</feature>
<dbReference type="RefSeq" id="WP_301803713.1">
    <property type="nucleotide sequence ID" value="NZ_JAUJZH010000002.1"/>
</dbReference>
<dbReference type="PANTHER" id="PTHR35008:SF8">
    <property type="entry name" value="ALCOHOL DEHYDROGENASE CYTOCHROME C SUBUNIT"/>
    <property type="match status" value="1"/>
</dbReference>
<dbReference type="InterPro" id="IPR051459">
    <property type="entry name" value="Cytochrome_c-type_DH"/>
</dbReference>
<feature type="domain" description="Cytochrome c" evidence="5">
    <location>
        <begin position="61"/>
        <end position="160"/>
    </location>
</feature>
<keyword evidence="2 4" id="KW-0479">Metal-binding</keyword>
<dbReference type="InterPro" id="IPR036909">
    <property type="entry name" value="Cyt_c-like_dom_sf"/>
</dbReference>
<dbReference type="PROSITE" id="PS51007">
    <property type="entry name" value="CYTC"/>
    <property type="match status" value="2"/>
</dbReference>
<dbReference type="Proteomes" id="UP001169027">
    <property type="component" value="Unassembled WGS sequence"/>
</dbReference>
<dbReference type="InterPro" id="IPR009056">
    <property type="entry name" value="Cyt_c-like_dom"/>
</dbReference>